<dbReference type="KEGG" id="vg:77951787"/>
<reference evidence="1" key="1">
    <citation type="submission" date="2020-05" db="EMBL/GenBank/DDBJ databases">
        <authorList>
            <person name="Conneilly E.M."/>
            <person name="Corace M.L."/>
            <person name="Daly D."/>
            <person name="Dejene M.A."/>
            <person name="Deng Y."/>
            <person name="Kelly J.M."/>
            <person name="Masiello C.S."/>
            <person name="McDonough D."/>
            <person name="Musser E."/>
            <person name="Pecorale A.L."/>
            <person name="Ray R.F."/>
            <person name="Regan I.M."/>
            <person name="Shedd N.A."/>
            <person name="Tatone J.R."/>
            <person name="Tocci C.W."/>
            <person name="Zarate C.M."/>
            <person name="Whitefleet-Smith J.L."/>
            <person name="Garlena R.A."/>
            <person name="Russell D.A."/>
            <person name="Pope W.H."/>
            <person name="Jacobs-Sera D."/>
            <person name="Hatfull G.F."/>
        </authorList>
    </citation>
    <scope>NUCLEOTIDE SEQUENCE</scope>
</reference>
<proteinExistence type="predicted"/>
<sequence length="100" mass="11052">MSSIQHAIIQQISQTVYEFRSAQAELQKTATRIQDSLDRGVLPFALGFQPDVRAIAEKLQSQSQLAVAAGIDTNHIAQLVSGEADMFDVCRLYADDQEEN</sequence>
<accession>A0AAE7K670</accession>
<evidence type="ECO:0000313" key="1">
    <source>
        <dbReference type="EMBL" id="QKY79943.1"/>
    </source>
</evidence>
<evidence type="ECO:0000313" key="2">
    <source>
        <dbReference type="Proteomes" id="UP000821895"/>
    </source>
</evidence>
<dbReference type="Proteomes" id="UP000821895">
    <property type="component" value="Segment"/>
</dbReference>
<name>A0AAE7K670_9CAUD</name>
<organism evidence="1 2">
    <name type="scientific">Gordonia phage Clawz</name>
    <dbReference type="NCBI Taxonomy" id="2743910"/>
    <lineage>
        <taxon>Viruses</taxon>
        <taxon>Duplodnaviria</taxon>
        <taxon>Heunggongvirae</taxon>
        <taxon>Uroviricota</taxon>
        <taxon>Caudoviricetes</taxon>
        <taxon>Clawzvirus</taxon>
        <taxon>Clawzvirus clawz</taxon>
    </lineage>
</organism>
<dbReference type="RefSeq" id="YP_010675460.1">
    <property type="nucleotide sequence ID" value="NC_071004.1"/>
</dbReference>
<keyword evidence="2" id="KW-1185">Reference proteome</keyword>
<dbReference type="GeneID" id="77951787"/>
<dbReference type="EMBL" id="MT498058">
    <property type="protein sequence ID" value="QKY79943.1"/>
    <property type="molecule type" value="Genomic_DNA"/>
</dbReference>
<gene>
    <name evidence="1" type="primary">31</name>
    <name evidence="1" type="ORF">SEA_CLAWZ_31</name>
</gene>
<protein>
    <submittedName>
        <fullName evidence="1">Uncharacterized protein</fullName>
    </submittedName>
</protein>